<evidence type="ECO:0000313" key="5">
    <source>
        <dbReference type="EMBL" id="KAF2804885.1"/>
    </source>
</evidence>
<dbReference type="SMART" id="SM00822">
    <property type="entry name" value="PKS_KR"/>
    <property type="match status" value="1"/>
</dbReference>
<dbReference type="Pfam" id="PF13561">
    <property type="entry name" value="adh_short_C2"/>
    <property type="match status" value="1"/>
</dbReference>
<keyword evidence="3" id="KW-0560">Oxidoreductase</keyword>
<reference evidence="7" key="3">
    <citation type="submission" date="2025-04" db="UniProtKB">
        <authorList>
            <consortium name="RefSeq"/>
        </authorList>
    </citation>
    <scope>IDENTIFICATION</scope>
    <source>
        <strain evidence="7">CBS 304.34</strain>
    </source>
</reference>
<dbReference type="InterPro" id="IPR036291">
    <property type="entry name" value="NAD(P)-bd_dom_sf"/>
</dbReference>
<evidence type="ECO:0000313" key="7">
    <source>
        <dbReference type="RefSeq" id="XP_033571849.1"/>
    </source>
</evidence>
<keyword evidence="2" id="KW-0521">NADP</keyword>
<dbReference type="EMBL" id="MU003711">
    <property type="protein sequence ID" value="KAF2804885.1"/>
    <property type="molecule type" value="Genomic_DNA"/>
</dbReference>
<evidence type="ECO:0000313" key="6">
    <source>
        <dbReference type="Proteomes" id="UP000504636"/>
    </source>
</evidence>
<dbReference type="InterPro" id="IPR002347">
    <property type="entry name" value="SDR_fam"/>
</dbReference>
<comment type="similarity">
    <text evidence="1">Belongs to the short-chain dehydrogenases/reductases (SDR) family.</text>
</comment>
<dbReference type="GO" id="GO:0016614">
    <property type="term" value="F:oxidoreductase activity, acting on CH-OH group of donors"/>
    <property type="evidence" value="ECO:0007669"/>
    <property type="project" value="UniProtKB-ARBA"/>
</dbReference>
<dbReference type="Proteomes" id="UP000504636">
    <property type="component" value="Unplaced"/>
</dbReference>
<protein>
    <submittedName>
        <fullName evidence="5 7">Short chain oxidoreductase/dehydrogenase</fullName>
    </submittedName>
</protein>
<dbReference type="InterPro" id="IPR057326">
    <property type="entry name" value="KR_dom"/>
</dbReference>
<organism evidence="5">
    <name type="scientific">Mytilinidion resinicola</name>
    <dbReference type="NCBI Taxonomy" id="574789"/>
    <lineage>
        <taxon>Eukaryota</taxon>
        <taxon>Fungi</taxon>
        <taxon>Dikarya</taxon>
        <taxon>Ascomycota</taxon>
        <taxon>Pezizomycotina</taxon>
        <taxon>Dothideomycetes</taxon>
        <taxon>Pleosporomycetidae</taxon>
        <taxon>Mytilinidiales</taxon>
        <taxon>Mytilinidiaceae</taxon>
        <taxon>Mytilinidion</taxon>
    </lineage>
</organism>
<dbReference type="PRINTS" id="PR00080">
    <property type="entry name" value="SDRFAMILY"/>
</dbReference>
<evidence type="ECO:0000256" key="2">
    <source>
        <dbReference type="ARBA" id="ARBA00022857"/>
    </source>
</evidence>
<evidence type="ECO:0000256" key="1">
    <source>
        <dbReference type="ARBA" id="ARBA00006484"/>
    </source>
</evidence>
<dbReference type="AlphaFoldDB" id="A0A6A6Y9U4"/>
<dbReference type="SUPFAM" id="SSF51735">
    <property type="entry name" value="NAD(P)-binding Rossmann-fold domains"/>
    <property type="match status" value="1"/>
</dbReference>
<dbReference type="PANTHER" id="PTHR48107:SF7">
    <property type="entry name" value="RE15974P"/>
    <property type="match status" value="1"/>
</dbReference>
<reference evidence="5 7" key="1">
    <citation type="journal article" date="2020" name="Stud. Mycol.">
        <title>101 Dothideomycetes genomes: a test case for predicting lifestyles and emergence of pathogens.</title>
        <authorList>
            <person name="Haridas S."/>
            <person name="Albert R."/>
            <person name="Binder M."/>
            <person name="Bloem J."/>
            <person name="Labutti K."/>
            <person name="Salamov A."/>
            <person name="Andreopoulos B."/>
            <person name="Baker S."/>
            <person name="Barry K."/>
            <person name="Bills G."/>
            <person name="Bluhm B."/>
            <person name="Cannon C."/>
            <person name="Castanera R."/>
            <person name="Culley D."/>
            <person name="Daum C."/>
            <person name="Ezra D."/>
            <person name="Gonzalez J."/>
            <person name="Henrissat B."/>
            <person name="Kuo A."/>
            <person name="Liang C."/>
            <person name="Lipzen A."/>
            <person name="Lutzoni F."/>
            <person name="Magnuson J."/>
            <person name="Mondo S."/>
            <person name="Nolan M."/>
            <person name="Ohm R."/>
            <person name="Pangilinan J."/>
            <person name="Park H.-J."/>
            <person name="Ramirez L."/>
            <person name="Alfaro M."/>
            <person name="Sun H."/>
            <person name="Tritt A."/>
            <person name="Yoshinaga Y."/>
            <person name="Zwiers L.-H."/>
            <person name="Turgeon B."/>
            <person name="Goodwin S."/>
            <person name="Spatafora J."/>
            <person name="Crous P."/>
            <person name="Grigoriev I."/>
        </authorList>
    </citation>
    <scope>NUCLEOTIDE SEQUENCE</scope>
    <source>
        <strain evidence="5 7">CBS 304.34</strain>
    </source>
</reference>
<sequence>MSLHNKTAIITGGSRGIGAGIAIELARLGANILLTYISSAQKASEIVSQITSSGGAAIAVQADCMDPASPQKIVSAATAAFGARIDIVVNNAGAGDELYLADCTLEHFDKVFYTNVRFPMFLVKECLPYLPRGGRVVNVSSVCARQGWPMQTAYSASKACMESFAKTWAAELGHTYGITVNAVNPGPVATDMWNATPVDAVPGMQNYIDITPAAPRVGEVDDVVQVVAFLCEERSRWVTGSTVCANGGACFV</sequence>
<proteinExistence type="inferred from homology"/>
<dbReference type="RefSeq" id="XP_033571849.1">
    <property type="nucleotide sequence ID" value="XM_033720949.1"/>
</dbReference>
<dbReference type="Gene3D" id="3.40.50.720">
    <property type="entry name" value="NAD(P)-binding Rossmann-like Domain"/>
    <property type="match status" value="1"/>
</dbReference>
<keyword evidence="6" id="KW-1185">Reference proteome</keyword>
<dbReference type="PANTHER" id="PTHR48107">
    <property type="entry name" value="NADPH-DEPENDENT ALDEHYDE REDUCTASE-LIKE PROTEIN, CHLOROPLASTIC-RELATED"/>
    <property type="match status" value="1"/>
</dbReference>
<dbReference type="GeneID" id="54461842"/>
<dbReference type="FunFam" id="3.40.50.720:FF:000374">
    <property type="entry name" value="3-oxoacyl-(Acyl-carrier-protein) reductase"/>
    <property type="match status" value="1"/>
</dbReference>
<evidence type="ECO:0000259" key="4">
    <source>
        <dbReference type="SMART" id="SM00822"/>
    </source>
</evidence>
<reference evidence="7" key="2">
    <citation type="submission" date="2020-04" db="EMBL/GenBank/DDBJ databases">
        <authorList>
            <consortium name="NCBI Genome Project"/>
        </authorList>
    </citation>
    <scope>NUCLEOTIDE SEQUENCE</scope>
    <source>
        <strain evidence="7">CBS 304.34</strain>
    </source>
</reference>
<gene>
    <name evidence="5 7" type="ORF">BDZ99DRAFT_467124</name>
</gene>
<accession>A0A6A6Y9U4</accession>
<dbReference type="PRINTS" id="PR00081">
    <property type="entry name" value="GDHRDH"/>
</dbReference>
<feature type="domain" description="Ketoreductase" evidence="4">
    <location>
        <begin position="6"/>
        <end position="196"/>
    </location>
</feature>
<dbReference type="OrthoDB" id="47007at2759"/>
<evidence type="ECO:0000256" key="3">
    <source>
        <dbReference type="ARBA" id="ARBA00023002"/>
    </source>
</evidence>
<name>A0A6A6Y9U4_9PEZI</name>